<name>A0AAF0F0I8_9BASI</name>
<dbReference type="GO" id="GO:0003735">
    <property type="term" value="F:structural constituent of ribosome"/>
    <property type="evidence" value="ECO:0007669"/>
    <property type="project" value="TreeGrafter"/>
</dbReference>
<organism evidence="1 2">
    <name type="scientific">Malassezia cuniculi</name>
    <dbReference type="NCBI Taxonomy" id="948313"/>
    <lineage>
        <taxon>Eukaryota</taxon>
        <taxon>Fungi</taxon>
        <taxon>Dikarya</taxon>
        <taxon>Basidiomycota</taxon>
        <taxon>Ustilaginomycotina</taxon>
        <taxon>Malasseziomycetes</taxon>
        <taxon>Malasseziales</taxon>
        <taxon>Malasseziaceae</taxon>
        <taxon>Malassezia</taxon>
    </lineage>
</organism>
<dbReference type="Pfam" id="PF09784">
    <property type="entry name" value="L31"/>
    <property type="match status" value="1"/>
</dbReference>
<proteinExistence type="predicted"/>
<dbReference type="GO" id="GO:0005762">
    <property type="term" value="C:mitochondrial large ribosomal subunit"/>
    <property type="evidence" value="ECO:0007669"/>
    <property type="project" value="TreeGrafter"/>
</dbReference>
<dbReference type="PANTHER" id="PTHR28271">
    <property type="entry name" value="54S RIBOSOMAL PROTEIN L31, MITOCHONDRIAL"/>
    <property type="match status" value="1"/>
</dbReference>
<evidence type="ECO:0008006" key="3">
    <source>
        <dbReference type="Google" id="ProtNLM"/>
    </source>
</evidence>
<dbReference type="EMBL" id="CP119880">
    <property type="protein sequence ID" value="WFD36052.1"/>
    <property type="molecule type" value="Genomic_DNA"/>
</dbReference>
<dbReference type="AlphaFoldDB" id="A0AAF0F0I8"/>
<accession>A0AAF0F0I8</accession>
<sequence length="83" mass="9497">MSSLRRARARARLTNVDGVIEAVEQSGIKCAALTRAQALPKQHEMHPRDKYTVFSPRGVNFRKSAHKVPKWTRLTLRENPRGF</sequence>
<gene>
    <name evidence="1" type="ORF">MCUN1_002923</name>
</gene>
<dbReference type="Proteomes" id="UP001219933">
    <property type="component" value="Chromosome 4"/>
</dbReference>
<evidence type="ECO:0000313" key="1">
    <source>
        <dbReference type="EMBL" id="WFD36052.1"/>
    </source>
</evidence>
<keyword evidence="2" id="KW-1185">Reference proteome</keyword>
<dbReference type="PANTHER" id="PTHR28271:SF1">
    <property type="entry name" value="LARGE RIBOSOMAL SUBUNIT PROTEIN ML60"/>
    <property type="match status" value="1"/>
</dbReference>
<reference evidence="1" key="1">
    <citation type="submission" date="2023-03" db="EMBL/GenBank/DDBJ databases">
        <title>Mating type loci evolution in Malassezia.</title>
        <authorList>
            <person name="Coelho M.A."/>
        </authorList>
    </citation>
    <scope>NUCLEOTIDE SEQUENCE</scope>
    <source>
        <strain evidence="1">CBS 11721</strain>
    </source>
</reference>
<dbReference type="InterPro" id="IPR016340">
    <property type="entry name" value="Ribosomal_mL60"/>
</dbReference>
<protein>
    <recommendedName>
        <fullName evidence="3">54S ribosomal protein L31, mitochondrial</fullName>
    </recommendedName>
</protein>
<evidence type="ECO:0000313" key="2">
    <source>
        <dbReference type="Proteomes" id="UP001219933"/>
    </source>
</evidence>